<feature type="transmembrane region" description="Helical" evidence="9">
    <location>
        <begin position="57"/>
        <end position="77"/>
    </location>
</feature>
<evidence type="ECO:0000256" key="1">
    <source>
        <dbReference type="ARBA" id="ARBA00000085"/>
    </source>
</evidence>
<proteinExistence type="predicted"/>
<feature type="transmembrane region" description="Helical" evidence="9">
    <location>
        <begin position="261"/>
        <end position="282"/>
    </location>
</feature>
<dbReference type="PANTHER" id="PTHR43065:SF10">
    <property type="entry name" value="PEROXIDE STRESS-ACTIVATED HISTIDINE KINASE MAK3"/>
    <property type="match status" value="1"/>
</dbReference>
<evidence type="ECO:0000256" key="2">
    <source>
        <dbReference type="ARBA" id="ARBA00012438"/>
    </source>
</evidence>
<comment type="caution">
    <text evidence="11">The sequence shown here is derived from an EMBL/GenBank/DDBJ whole genome shotgun (WGS) entry which is preliminary data.</text>
</comment>
<comment type="catalytic activity">
    <reaction evidence="1">
        <text>ATP + protein L-histidine = ADP + protein N-phospho-L-histidine.</text>
        <dbReference type="EC" id="2.7.13.3"/>
    </reaction>
</comment>
<protein>
    <recommendedName>
        <fullName evidence="2">histidine kinase</fullName>
        <ecNumber evidence="2">2.7.13.3</ecNumber>
    </recommendedName>
</protein>
<evidence type="ECO:0000256" key="8">
    <source>
        <dbReference type="ARBA" id="ARBA00023012"/>
    </source>
</evidence>
<feature type="transmembrane region" description="Helical" evidence="9">
    <location>
        <begin position="227"/>
        <end position="249"/>
    </location>
</feature>
<feature type="transmembrane region" description="Helical" evidence="9">
    <location>
        <begin position="124"/>
        <end position="144"/>
    </location>
</feature>
<keyword evidence="9" id="KW-0472">Membrane</keyword>
<evidence type="ECO:0000256" key="7">
    <source>
        <dbReference type="ARBA" id="ARBA00022840"/>
    </source>
</evidence>
<dbReference type="Pfam" id="PF02518">
    <property type="entry name" value="HATPase_c"/>
    <property type="match status" value="1"/>
</dbReference>
<organism evidence="11 12">
    <name type="scientific">Bradyrhizobium frederickii</name>
    <dbReference type="NCBI Taxonomy" id="2560054"/>
    <lineage>
        <taxon>Bacteria</taxon>
        <taxon>Pseudomonadati</taxon>
        <taxon>Pseudomonadota</taxon>
        <taxon>Alphaproteobacteria</taxon>
        <taxon>Hyphomicrobiales</taxon>
        <taxon>Nitrobacteraceae</taxon>
        <taxon>Bradyrhizobium</taxon>
    </lineage>
</organism>
<dbReference type="PANTHER" id="PTHR43065">
    <property type="entry name" value="SENSOR HISTIDINE KINASE"/>
    <property type="match status" value="1"/>
</dbReference>
<dbReference type="InterPro" id="IPR005467">
    <property type="entry name" value="His_kinase_dom"/>
</dbReference>
<evidence type="ECO:0000256" key="6">
    <source>
        <dbReference type="ARBA" id="ARBA00022777"/>
    </source>
</evidence>
<dbReference type="InterPro" id="IPR003661">
    <property type="entry name" value="HisK_dim/P_dom"/>
</dbReference>
<dbReference type="Gene3D" id="1.10.287.130">
    <property type="match status" value="1"/>
</dbReference>
<keyword evidence="8" id="KW-0902">Two-component regulatory system</keyword>
<keyword evidence="12" id="KW-1185">Reference proteome</keyword>
<dbReference type="SMART" id="SM00387">
    <property type="entry name" value="HATPase_c"/>
    <property type="match status" value="1"/>
</dbReference>
<dbReference type="InterPro" id="IPR004358">
    <property type="entry name" value="Sig_transdc_His_kin-like_C"/>
</dbReference>
<dbReference type="SUPFAM" id="SSF47384">
    <property type="entry name" value="Homodimeric domain of signal transducing histidine kinase"/>
    <property type="match status" value="1"/>
</dbReference>
<evidence type="ECO:0000256" key="9">
    <source>
        <dbReference type="SAM" id="Phobius"/>
    </source>
</evidence>
<feature type="transmembrane region" description="Helical" evidence="9">
    <location>
        <begin position="84"/>
        <end position="104"/>
    </location>
</feature>
<evidence type="ECO:0000256" key="5">
    <source>
        <dbReference type="ARBA" id="ARBA00022741"/>
    </source>
</evidence>
<dbReference type="SMART" id="SM00388">
    <property type="entry name" value="HisKA"/>
    <property type="match status" value="1"/>
</dbReference>
<dbReference type="EC" id="2.7.13.3" evidence="2"/>
<dbReference type="SUPFAM" id="SSF55874">
    <property type="entry name" value="ATPase domain of HSP90 chaperone/DNA topoisomerase II/histidine kinase"/>
    <property type="match status" value="1"/>
</dbReference>
<accession>A0A4Y9KYR4</accession>
<keyword evidence="9" id="KW-1133">Transmembrane helix</keyword>
<dbReference type="PRINTS" id="PR00344">
    <property type="entry name" value="BCTRLSENSOR"/>
</dbReference>
<keyword evidence="4" id="KW-0808">Transferase</keyword>
<keyword evidence="6 11" id="KW-0418">Kinase</keyword>
<sequence length="537" mass="57713">MPVDSPHDLPLVISSLPPTRQQRVAASAAAIILLVIAMLVAPFAHLQLARIDVFVPVLQTVLSLVDLLTAILLFAQYAIQPHRALLAVGSAYIFSGAMAFLQTLTFPGGYGPAGVIGDGNNSPAWFFVLWHTTFPLCIMAYAFLKDEKPTSRIAPAKSLAMTICGVVAAIVVLAWLVTANVALLPPFYTGSITQQTRFGNQINIALCLLGAITLAVLFVRRRTILDLWLMVTLLAWIPNFLVAAVASSVRFSLGWYAARGFALVASSLLLSVLLTETALLYSRLASALTMLRRERGNRLMSIDAATAAIAHEIRSPLASIPLNVEAARLQLGMEPPDLANVDVILQDIEAASLRVNATISSVRELFKGSGTVTTTIHVEAVALQVLRLLEHELQLHKIQVAANFFTPGHYVHADPTQVQQVILNLVKNAIEAMSPASGRRELTLSSRSERGSALLIVQDTGPGVAPADQERIFEPFFTTRPNGMGLGLAVCRTLLERAGGKLALARSGPEGSIFEVRLPLAQNESSASKHDPGRDLA</sequence>
<keyword evidence="7" id="KW-0067">ATP-binding</keyword>
<dbReference type="CDD" id="cd00082">
    <property type="entry name" value="HisKA"/>
    <property type="match status" value="1"/>
</dbReference>
<dbReference type="AlphaFoldDB" id="A0A4Y9KYR4"/>
<evidence type="ECO:0000313" key="11">
    <source>
        <dbReference type="EMBL" id="TFV36285.1"/>
    </source>
</evidence>
<feature type="transmembrane region" description="Helical" evidence="9">
    <location>
        <begin position="198"/>
        <end position="220"/>
    </location>
</feature>
<keyword evidence="5" id="KW-0547">Nucleotide-binding</keyword>
<dbReference type="EMBL" id="SPQU01000011">
    <property type="protein sequence ID" value="TFV36285.1"/>
    <property type="molecule type" value="Genomic_DNA"/>
</dbReference>
<dbReference type="Pfam" id="PF17158">
    <property type="entry name" value="MASE4"/>
    <property type="match status" value="1"/>
</dbReference>
<dbReference type="InterPro" id="IPR033424">
    <property type="entry name" value="MASE4"/>
</dbReference>
<dbReference type="PROSITE" id="PS50109">
    <property type="entry name" value="HIS_KIN"/>
    <property type="match status" value="1"/>
</dbReference>
<evidence type="ECO:0000313" key="12">
    <source>
        <dbReference type="Proteomes" id="UP000298225"/>
    </source>
</evidence>
<dbReference type="InterPro" id="IPR003594">
    <property type="entry name" value="HATPase_dom"/>
</dbReference>
<name>A0A4Y9KYR4_9BRAD</name>
<evidence type="ECO:0000259" key="10">
    <source>
        <dbReference type="PROSITE" id="PS50109"/>
    </source>
</evidence>
<evidence type="ECO:0000256" key="3">
    <source>
        <dbReference type="ARBA" id="ARBA00022553"/>
    </source>
</evidence>
<feature type="domain" description="Histidine kinase" evidence="10">
    <location>
        <begin position="308"/>
        <end position="522"/>
    </location>
</feature>
<keyword evidence="9" id="KW-0812">Transmembrane</keyword>
<feature type="transmembrane region" description="Helical" evidence="9">
    <location>
        <begin position="24"/>
        <end position="45"/>
    </location>
</feature>
<evidence type="ECO:0000256" key="4">
    <source>
        <dbReference type="ARBA" id="ARBA00022679"/>
    </source>
</evidence>
<dbReference type="Proteomes" id="UP000298225">
    <property type="component" value="Unassembled WGS sequence"/>
</dbReference>
<dbReference type="Gene3D" id="3.30.565.10">
    <property type="entry name" value="Histidine kinase-like ATPase, C-terminal domain"/>
    <property type="match status" value="1"/>
</dbReference>
<dbReference type="GO" id="GO:0000155">
    <property type="term" value="F:phosphorelay sensor kinase activity"/>
    <property type="evidence" value="ECO:0007669"/>
    <property type="project" value="InterPro"/>
</dbReference>
<dbReference type="GO" id="GO:0005524">
    <property type="term" value="F:ATP binding"/>
    <property type="evidence" value="ECO:0007669"/>
    <property type="project" value="UniProtKB-KW"/>
</dbReference>
<dbReference type="InterPro" id="IPR036890">
    <property type="entry name" value="HATPase_C_sf"/>
</dbReference>
<keyword evidence="3" id="KW-0597">Phosphoprotein</keyword>
<dbReference type="OrthoDB" id="9789238at2"/>
<dbReference type="RefSeq" id="WP_135170423.1">
    <property type="nucleotide sequence ID" value="NZ_SPQU01000011.1"/>
</dbReference>
<gene>
    <name evidence="11" type="ORF">E4K66_23515</name>
</gene>
<feature type="transmembrane region" description="Helical" evidence="9">
    <location>
        <begin position="156"/>
        <end position="178"/>
    </location>
</feature>
<reference evidence="11 12" key="1">
    <citation type="submission" date="2019-03" db="EMBL/GenBank/DDBJ databases">
        <title>Bradyrhizobium strains diversity isolated from Chamaecrista fasciculata.</title>
        <authorList>
            <person name="Urquiaga M.C.O."/>
            <person name="Hungria M."/>
            <person name="Delamuta J.R.M."/>
        </authorList>
    </citation>
    <scope>NUCLEOTIDE SEQUENCE [LARGE SCALE GENOMIC DNA]</scope>
    <source>
        <strain evidence="11 12">CNPSo 3424</strain>
    </source>
</reference>
<dbReference type="InterPro" id="IPR036097">
    <property type="entry name" value="HisK_dim/P_sf"/>
</dbReference>